<feature type="region of interest" description="Disordered" evidence="1">
    <location>
        <begin position="582"/>
        <end position="610"/>
    </location>
</feature>
<feature type="region of interest" description="Disordered" evidence="1">
    <location>
        <begin position="693"/>
        <end position="738"/>
    </location>
</feature>
<evidence type="ECO:0000313" key="4">
    <source>
        <dbReference type="Proteomes" id="UP000324767"/>
    </source>
</evidence>
<evidence type="ECO:0000256" key="1">
    <source>
        <dbReference type="SAM" id="MobiDB-lite"/>
    </source>
</evidence>
<protein>
    <recommendedName>
        <fullName evidence="2">HAUS augmin-like complex subunit 6 N-terminal domain-containing protein</fullName>
    </recommendedName>
</protein>
<reference evidence="3 4" key="1">
    <citation type="submission" date="2019-09" db="EMBL/GenBank/DDBJ databases">
        <title>The hologenome of the rock-dwelling lichen Lasallia pustulata.</title>
        <authorList>
            <person name="Greshake Tzovaras B."/>
            <person name="Segers F."/>
            <person name="Bicker A."/>
            <person name="Dal Grande F."/>
            <person name="Otte J."/>
            <person name="Hankeln T."/>
            <person name="Schmitt I."/>
            <person name="Ebersberger I."/>
        </authorList>
    </citation>
    <scope>NUCLEOTIDE SEQUENCE [LARGE SCALE GENOMIC DNA]</scope>
    <source>
        <strain evidence="3">A1-1</strain>
    </source>
</reference>
<dbReference type="EMBL" id="VXIT01000002">
    <property type="protein sequence ID" value="KAA6415094.1"/>
    <property type="molecule type" value="Genomic_DNA"/>
</dbReference>
<sequence length="738" mass="82092">MSEFPAPSMASLTPSNAAVFATNLRLLDLDNRNDWPSITAQTLSTKDAQQNQKTRIRCVEWALYRLFEIWDPEETKIKLQPFFPPLEPLQSLNLRAALYRALDALKKTGVLSREITLRKTMLDECKGGKFEEVLVAFSTVVLKRKVRDESICAESVVRGLVLGHSIPASWQDSMLPLTIAHRASLASQLRKKKELRSQYTAFGRFLDLKEQEIADRTRQLMEATQYQSEDHVPEKAAQECKEHLKDHWLGDTKWIDTIVRGHPHARDDSIIDTSFNNLWRAVQNGTIANFNATSDKTLLAKLETKVAGQQARLRRWKRFQEDMRKSAASRGVLRKADVSPSQGQGLGLEFRRHQDLVPKLSHGQGASPTQEAGRSPPIDAITSEYQKLITSMQEELANVGKSESSKGIGWRGESAQAITASKKGVGVEDIPALSEVASERDLPPSKNHVLLTERPSTSVSSKIPTMARRIRHRTMSINDADHFDTPPKAHDVPFRQESLKIASRSASPEQLVPGHTSVGETEPSVFVLEPSQAQHPNDQPSPQKNEDELLAEQILSSIANAEPSPVKPKLSLAERTRRSMAHISNKDSPSMTPLPMPPPPPLMPESPVLPSPDFEAFDRRASLLERTRQSMSLLPTKPRKSMRKPPPSKLFPTNQFETPKKQQLGMINAVKDLTPPEELFGEEADYASVFKSRPKIGLSPALSPTKLEELPGEVEDMGLSGNRDSSPAVRAVGRTGGY</sequence>
<name>A0A5M8Q285_9LECA</name>
<dbReference type="OrthoDB" id="5575722at2759"/>
<accession>A0A5M8Q285</accession>
<feature type="compositionally biased region" description="Pro residues" evidence="1">
    <location>
        <begin position="592"/>
        <end position="610"/>
    </location>
</feature>
<dbReference type="Pfam" id="PF14661">
    <property type="entry name" value="HAUS6_N"/>
    <property type="match status" value="1"/>
</dbReference>
<organism evidence="3 4">
    <name type="scientific">Lasallia pustulata</name>
    <dbReference type="NCBI Taxonomy" id="136370"/>
    <lineage>
        <taxon>Eukaryota</taxon>
        <taxon>Fungi</taxon>
        <taxon>Dikarya</taxon>
        <taxon>Ascomycota</taxon>
        <taxon>Pezizomycotina</taxon>
        <taxon>Lecanoromycetes</taxon>
        <taxon>OSLEUM clade</taxon>
        <taxon>Umbilicariomycetidae</taxon>
        <taxon>Umbilicariales</taxon>
        <taxon>Umbilicariaceae</taxon>
        <taxon>Lasallia</taxon>
    </lineage>
</organism>
<gene>
    <name evidence="3" type="ORF">FRX48_01846</name>
</gene>
<proteinExistence type="predicted"/>
<evidence type="ECO:0000313" key="3">
    <source>
        <dbReference type="EMBL" id="KAA6415094.1"/>
    </source>
</evidence>
<feature type="region of interest" description="Disordered" evidence="1">
    <location>
        <begin position="636"/>
        <end position="655"/>
    </location>
</feature>
<comment type="caution">
    <text evidence="3">The sequence shown here is derived from an EMBL/GenBank/DDBJ whole genome shotgun (WGS) entry which is preliminary data.</text>
</comment>
<evidence type="ECO:0000259" key="2">
    <source>
        <dbReference type="Pfam" id="PF14661"/>
    </source>
</evidence>
<dbReference type="AlphaFoldDB" id="A0A5M8Q285"/>
<feature type="region of interest" description="Disordered" evidence="1">
    <location>
        <begin position="359"/>
        <end position="379"/>
    </location>
</feature>
<dbReference type="InterPro" id="IPR028163">
    <property type="entry name" value="HAUS_6_N"/>
</dbReference>
<feature type="domain" description="HAUS augmin-like complex subunit 6 N-terminal" evidence="2">
    <location>
        <begin position="20"/>
        <end position="242"/>
    </location>
</feature>
<dbReference type="Proteomes" id="UP000324767">
    <property type="component" value="Unassembled WGS sequence"/>
</dbReference>